<dbReference type="KEGG" id="mno:Mnod_7972"/>
<dbReference type="HOGENOM" id="CLU_187615_1_0_5"/>
<evidence type="ECO:0000313" key="2">
    <source>
        <dbReference type="Proteomes" id="UP000008207"/>
    </source>
</evidence>
<name>B8IWT3_METNO</name>
<dbReference type="OrthoDB" id="7997982at2"/>
<organism evidence="1 2">
    <name type="scientific">Methylobacterium nodulans (strain LMG 21967 / CNCM I-2342 / ORS 2060)</name>
    <dbReference type="NCBI Taxonomy" id="460265"/>
    <lineage>
        <taxon>Bacteria</taxon>
        <taxon>Pseudomonadati</taxon>
        <taxon>Pseudomonadota</taxon>
        <taxon>Alphaproteobacteria</taxon>
        <taxon>Hyphomicrobiales</taxon>
        <taxon>Methylobacteriaceae</taxon>
        <taxon>Methylobacterium</taxon>
    </lineage>
</organism>
<gene>
    <name evidence="1" type="ordered locus">Mnod_7972</name>
</gene>
<dbReference type="RefSeq" id="WP_012631176.1">
    <property type="nucleotide sequence ID" value="NC_011887.1"/>
</dbReference>
<evidence type="ECO:0000313" key="1">
    <source>
        <dbReference type="EMBL" id="ACL62974.1"/>
    </source>
</evidence>
<dbReference type="AlphaFoldDB" id="B8IWT3"/>
<accession>B8IWT3</accession>
<keyword evidence="2" id="KW-1185">Reference proteome</keyword>
<dbReference type="EMBL" id="CP001351">
    <property type="protein sequence ID" value="ACL62974.1"/>
    <property type="molecule type" value="Genomic_DNA"/>
</dbReference>
<sequence>MPLLEAYNLFRRKGKPALCCAVRQDRPVPTFVQSEAWEEAWEYAGTVSASDSTPAGFKAKAAREATAVSGYYLFYALNG</sequence>
<protein>
    <submittedName>
        <fullName evidence="1">Uncharacterized protein</fullName>
    </submittedName>
</protein>
<reference evidence="2" key="1">
    <citation type="submission" date="2009-01" db="EMBL/GenBank/DDBJ databases">
        <title>Complete sequence of plasmid 2 of Methylobacterium nodulans ORS 2060.</title>
        <authorList>
            <consortium name="US DOE Joint Genome Institute"/>
            <person name="Lucas S."/>
            <person name="Copeland A."/>
            <person name="Lapidus A."/>
            <person name="Glavina del Rio T."/>
            <person name="Dalin E."/>
            <person name="Tice H."/>
            <person name="Bruce D."/>
            <person name="Goodwin L."/>
            <person name="Pitluck S."/>
            <person name="Sims D."/>
            <person name="Brettin T."/>
            <person name="Detter J.C."/>
            <person name="Han C."/>
            <person name="Larimer F."/>
            <person name="Land M."/>
            <person name="Hauser L."/>
            <person name="Kyrpides N."/>
            <person name="Ivanova N."/>
            <person name="Marx C.J."/>
            <person name="Richardson P."/>
        </authorList>
    </citation>
    <scope>NUCLEOTIDE SEQUENCE [LARGE SCALE GENOMIC DNA]</scope>
    <source>
        <strain evidence="2">LMG 21967 / CNCM I-2342 / ORS 2060</strain>
        <plasmid evidence="2">Plasmid pMNOD02</plasmid>
    </source>
</reference>
<keyword evidence="1" id="KW-0614">Plasmid</keyword>
<geneLocation type="plasmid" evidence="1 2">
    <name>pMNOD02</name>
</geneLocation>
<proteinExistence type="predicted"/>
<dbReference type="Proteomes" id="UP000008207">
    <property type="component" value="Plasmid pMNOD02"/>
</dbReference>